<dbReference type="InterPro" id="IPR050197">
    <property type="entry name" value="Aldolase_class_II_sugar_metab"/>
</dbReference>
<feature type="domain" description="Class II aldolase/adducin N-terminal" evidence="3">
    <location>
        <begin position="11"/>
        <end position="197"/>
    </location>
</feature>
<evidence type="ECO:0000256" key="1">
    <source>
        <dbReference type="ARBA" id="ARBA00022723"/>
    </source>
</evidence>
<evidence type="ECO:0000256" key="2">
    <source>
        <dbReference type="ARBA" id="ARBA00023239"/>
    </source>
</evidence>
<protein>
    <submittedName>
        <fullName evidence="4">Class II aldolase/adducin family protein</fullName>
    </submittedName>
</protein>
<keyword evidence="1" id="KW-0479">Metal-binding</keyword>
<dbReference type="GO" id="GO:0016832">
    <property type="term" value="F:aldehyde-lyase activity"/>
    <property type="evidence" value="ECO:0007669"/>
    <property type="project" value="TreeGrafter"/>
</dbReference>
<dbReference type="Proteomes" id="UP000253420">
    <property type="component" value="Unassembled WGS sequence"/>
</dbReference>
<dbReference type="GO" id="GO:0005829">
    <property type="term" value="C:cytosol"/>
    <property type="evidence" value="ECO:0007669"/>
    <property type="project" value="TreeGrafter"/>
</dbReference>
<proteinExistence type="predicted"/>
<dbReference type="InterPro" id="IPR001303">
    <property type="entry name" value="Aldolase_II/adducin_N"/>
</dbReference>
<dbReference type="SMART" id="SM01007">
    <property type="entry name" value="Aldolase_II"/>
    <property type="match status" value="1"/>
</dbReference>
<reference evidence="4 5" key="1">
    <citation type="submission" date="2018-07" db="EMBL/GenBank/DDBJ databases">
        <title>The draft genome of Phyllobacterium salinisoli.</title>
        <authorList>
            <person name="Liu L."/>
            <person name="Li L."/>
            <person name="Zhang X."/>
            <person name="Liang L."/>
        </authorList>
    </citation>
    <scope>NUCLEOTIDE SEQUENCE [LARGE SCALE GENOMIC DNA]</scope>
    <source>
        <strain evidence="4 5">LLAN61</strain>
    </source>
</reference>
<dbReference type="EMBL" id="QOZG01000017">
    <property type="protein sequence ID" value="RCS21682.1"/>
    <property type="molecule type" value="Genomic_DNA"/>
</dbReference>
<comment type="caution">
    <text evidence="4">The sequence shown here is derived from an EMBL/GenBank/DDBJ whole genome shotgun (WGS) entry which is preliminary data.</text>
</comment>
<name>A0A368JZT0_9HYPH</name>
<dbReference type="AlphaFoldDB" id="A0A368JZT0"/>
<keyword evidence="5" id="KW-1185">Reference proteome</keyword>
<dbReference type="OrthoDB" id="5291399at2"/>
<dbReference type="SUPFAM" id="SSF53639">
    <property type="entry name" value="AraD/HMP-PK domain-like"/>
    <property type="match status" value="1"/>
</dbReference>
<gene>
    <name evidence="4" type="ORF">DUT91_22490</name>
</gene>
<dbReference type="GO" id="GO:0046872">
    <property type="term" value="F:metal ion binding"/>
    <property type="evidence" value="ECO:0007669"/>
    <property type="project" value="UniProtKB-KW"/>
</dbReference>
<evidence type="ECO:0000313" key="4">
    <source>
        <dbReference type="EMBL" id="RCS21682.1"/>
    </source>
</evidence>
<sequence>MQMKIPEQACADLVLANRILAAQGVVDAFGHVSQRAPDDPETFLISRSCAPQLIEADDIMRLDFDGNPVGDTSMTPYLERFIHGQIYAARPDVGAIVHSHSASVIPFGVVADVPLRPIYHMAGFLTDAVPIFEISDCAGPCCDMLVRDNDLGRALARDLGNSMIILMRGHGSTVVGTDLKSAVFHAVYAEVNAKIQLQAQSLGTPRLLSPGEARAAAKTNSAQMGRAWQLWALQAGFQQASETNPGIPTPSS</sequence>
<evidence type="ECO:0000259" key="3">
    <source>
        <dbReference type="SMART" id="SM01007"/>
    </source>
</evidence>
<dbReference type="Gene3D" id="3.40.225.10">
    <property type="entry name" value="Class II aldolase/adducin N-terminal domain"/>
    <property type="match status" value="1"/>
</dbReference>
<dbReference type="GO" id="GO:0019323">
    <property type="term" value="P:pentose catabolic process"/>
    <property type="evidence" value="ECO:0007669"/>
    <property type="project" value="TreeGrafter"/>
</dbReference>
<accession>A0A368JZT0</accession>
<organism evidence="4 5">
    <name type="scientific">Phyllobacterium salinisoli</name>
    <dbReference type="NCBI Taxonomy" id="1899321"/>
    <lineage>
        <taxon>Bacteria</taxon>
        <taxon>Pseudomonadati</taxon>
        <taxon>Pseudomonadota</taxon>
        <taxon>Alphaproteobacteria</taxon>
        <taxon>Hyphomicrobiales</taxon>
        <taxon>Phyllobacteriaceae</taxon>
        <taxon>Phyllobacterium</taxon>
    </lineage>
</organism>
<dbReference type="PANTHER" id="PTHR22789:SF0">
    <property type="entry name" value="3-OXO-TETRONATE 4-PHOSPHATE DECARBOXYLASE-RELATED"/>
    <property type="match status" value="1"/>
</dbReference>
<dbReference type="PANTHER" id="PTHR22789">
    <property type="entry name" value="FUCULOSE PHOSPHATE ALDOLASE"/>
    <property type="match status" value="1"/>
</dbReference>
<dbReference type="Pfam" id="PF00596">
    <property type="entry name" value="Aldolase_II"/>
    <property type="match status" value="1"/>
</dbReference>
<keyword evidence="2" id="KW-0456">Lyase</keyword>
<evidence type="ECO:0000313" key="5">
    <source>
        <dbReference type="Proteomes" id="UP000253420"/>
    </source>
</evidence>
<dbReference type="InterPro" id="IPR036409">
    <property type="entry name" value="Aldolase_II/adducin_N_sf"/>
</dbReference>